<reference evidence="1 2" key="1">
    <citation type="journal article" date="2019" name="Nat. Commun.">
        <title>The antimicrobial potential of Streptomyces from insect microbiomes.</title>
        <authorList>
            <person name="Chevrette M.G."/>
            <person name="Carlson C.M."/>
            <person name="Ortega H.E."/>
            <person name="Thomas C."/>
            <person name="Ananiev G.E."/>
            <person name="Barns K.J."/>
            <person name="Book A.J."/>
            <person name="Cagnazzo J."/>
            <person name="Carlos C."/>
            <person name="Flanigan W."/>
            <person name="Grubbs K.J."/>
            <person name="Horn H.A."/>
            <person name="Hoffmann F.M."/>
            <person name="Klassen J.L."/>
            <person name="Knack J.J."/>
            <person name="Lewin G.R."/>
            <person name="McDonald B.R."/>
            <person name="Muller L."/>
            <person name="Melo W.G.P."/>
            <person name="Pinto-Tomas A.A."/>
            <person name="Schmitz A."/>
            <person name="Wendt-Pienkowski E."/>
            <person name="Wildman S."/>
            <person name="Zhao M."/>
            <person name="Zhang F."/>
            <person name="Bugni T.S."/>
            <person name="Andes D.R."/>
            <person name="Pupo M.T."/>
            <person name="Currie C.R."/>
        </authorList>
    </citation>
    <scope>NUCLEOTIDE SEQUENCE [LARGE SCALE GENOMIC DNA]</scope>
    <source>
        <strain evidence="1 2">SID5840</strain>
    </source>
</reference>
<evidence type="ECO:0000313" key="2">
    <source>
        <dbReference type="Proteomes" id="UP000467124"/>
    </source>
</evidence>
<comment type="caution">
    <text evidence="1">The sequence shown here is derived from an EMBL/GenBank/DDBJ whole genome shotgun (WGS) entry which is preliminary data.</text>
</comment>
<dbReference type="Proteomes" id="UP000467124">
    <property type="component" value="Unassembled WGS sequence"/>
</dbReference>
<sequence length="349" mass="38772">MVTNNAIRSVTKTRFLRDLCQLDDEADASPRGTVSPEDLVELNHTLARHLMVYHEDAGLSEAESQGRSQHESRCTPSLHLLESVARFLASLTLETSVTSRRDIVDIGPSRFVAPVLKRLGHQPTHAEAVWEALTGFVEQSMEDQLPTEDSGLTKLIRSFSEQSLTPGEEAVEKRTVTTKQALGVIERALSRPGVYLAPQLPLEHKVTVKMLAGGLESNSIQRAEDTMATWRKSCAAEVDDSPGNHAQMQEFAEELDFQVEDIHIDLRSQKIDESEFGMRLWQKASRLPPETFPPLPFRLTRSLLSGALADASDQCRIWFTKERFDADRILLGSSSIGPPALDETDRSGS</sequence>
<proteinExistence type="predicted"/>
<dbReference type="EMBL" id="WWHY01000001">
    <property type="protein sequence ID" value="MYR34688.1"/>
    <property type="molecule type" value="Genomic_DNA"/>
</dbReference>
<dbReference type="AlphaFoldDB" id="A0A7K2IXH6"/>
<organism evidence="1 2">
    <name type="scientific">Nocardiopsis alba</name>
    <dbReference type="NCBI Taxonomy" id="53437"/>
    <lineage>
        <taxon>Bacteria</taxon>
        <taxon>Bacillati</taxon>
        <taxon>Actinomycetota</taxon>
        <taxon>Actinomycetes</taxon>
        <taxon>Streptosporangiales</taxon>
        <taxon>Nocardiopsidaceae</taxon>
        <taxon>Nocardiopsis</taxon>
    </lineage>
</organism>
<evidence type="ECO:0000313" key="1">
    <source>
        <dbReference type="EMBL" id="MYR34688.1"/>
    </source>
</evidence>
<dbReference type="RefSeq" id="WP_161111653.1">
    <property type="nucleotide sequence ID" value="NZ_WWHY01000001.1"/>
</dbReference>
<name>A0A7K2IXH6_9ACTN</name>
<accession>A0A7K2IXH6</accession>
<gene>
    <name evidence="1" type="ORF">GTW20_21155</name>
</gene>
<protein>
    <submittedName>
        <fullName evidence="1">Uncharacterized protein</fullName>
    </submittedName>
</protein>